<dbReference type="Proteomes" id="UP000468990">
    <property type="component" value="Unassembled WGS sequence"/>
</dbReference>
<sequence length="299" mass="34882">MDIENSSNGYCNLIFIGKQGSGKTLLINKIFKKKDTLWVNNGVDILVSDNYHNVKTNIKEINSISDKELSYLKTHLEVRTIFILISSQFENESLDYEKSTINSINTEFPSSIILVYVNGEIDENLQSVFLKLHKNIRDVFFISDLNTDELLNFSDILNNIIINFCTNRLRSVKKEISNSIKFKDKYLDIGNSYLTSLYEVPELFSCYHLETLIISNEWGEFINNRWRKGRSENIRRNYNIDSSHINFYTNSKYSNINSNNCIGFIPEEIKNLTNLRNLVMGGDWHTDKKKWLRGRIINN</sequence>
<keyword evidence="4" id="KW-1185">Reference proteome</keyword>
<dbReference type="Proteomes" id="UP000317289">
    <property type="component" value="Unassembled WGS sequence"/>
</dbReference>
<reference evidence="1 4" key="2">
    <citation type="submission" date="2019-11" db="EMBL/GenBank/DDBJ databases">
        <title>Flavobacterium resistens genome.</title>
        <authorList>
            <person name="Wilson V.M."/>
            <person name="Newman J.D."/>
        </authorList>
    </citation>
    <scope>NUCLEOTIDE SEQUENCE [LARGE SCALE GENOMIC DNA]</scope>
    <source>
        <strain evidence="1 4">DSM 19382</strain>
    </source>
</reference>
<proteinExistence type="predicted"/>
<evidence type="ECO:0000313" key="1">
    <source>
        <dbReference type="EMBL" id="MRX68594.1"/>
    </source>
</evidence>
<organism evidence="2 3">
    <name type="scientific">Flavobacterium resistens</name>
    <dbReference type="NCBI Taxonomy" id="443612"/>
    <lineage>
        <taxon>Bacteria</taxon>
        <taxon>Pseudomonadati</taxon>
        <taxon>Bacteroidota</taxon>
        <taxon>Flavobacteriia</taxon>
        <taxon>Flavobacteriales</taxon>
        <taxon>Flavobacteriaceae</taxon>
        <taxon>Flavobacterium</taxon>
    </lineage>
</organism>
<dbReference type="InterPro" id="IPR032675">
    <property type="entry name" value="LRR_dom_sf"/>
</dbReference>
<dbReference type="Gene3D" id="3.80.10.10">
    <property type="entry name" value="Ribonuclease Inhibitor"/>
    <property type="match status" value="1"/>
</dbReference>
<evidence type="ECO:0000313" key="4">
    <source>
        <dbReference type="Proteomes" id="UP000468990"/>
    </source>
</evidence>
<dbReference type="EMBL" id="FXTA01000001">
    <property type="protein sequence ID" value="SMO38038.1"/>
    <property type="molecule type" value="Genomic_DNA"/>
</dbReference>
<name>A0A521AT42_9FLAO</name>
<protein>
    <submittedName>
        <fullName evidence="2">Uncharacterized protein</fullName>
    </submittedName>
</protein>
<dbReference type="RefSeq" id="WP_142449075.1">
    <property type="nucleotide sequence ID" value="NZ_FXTA01000001.1"/>
</dbReference>
<reference evidence="2 3" key="1">
    <citation type="submission" date="2017-05" db="EMBL/GenBank/DDBJ databases">
        <authorList>
            <person name="Varghese N."/>
            <person name="Submissions S."/>
        </authorList>
    </citation>
    <scope>NUCLEOTIDE SEQUENCE [LARGE SCALE GENOMIC DNA]</scope>
    <source>
        <strain evidence="2 3">DSM 19382</strain>
    </source>
</reference>
<evidence type="ECO:0000313" key="3">
    <source>
        <dbReference type="Proteomes" id="UP000317289"/>
    </source>
</evidence>
<dbReference type="EMBL" id="WKKG01000005">
    <property type="protein sequence ID" value="MRX68594.1"/>
    <property type="molecule type" value="Genomic_DNA"/>
</dbReference>
<gene>
    <name evidence="1" type="ORF">GJU42_11530</name>
    <name evidence="2" type="ORF">SAMN06265349_101388</name>
</gene>
<dbReference type="OrthoDB" id="1148122at2"/>
<evidence type="ECO:0000313" key="2">
    <source>
        <dbReference type="EMBL" id="SMO38038.1"/>
    </source>
</evidence>
<dbReference type="AlphaFoldDB" id="A0A521AT42"/>
<accession>A0A521AT42</accession>